<name>A0A1R3T4V1_9BACT</name>
<dbReference type="KEGG" id="psac:PSM36_2284"/>
<dbReference type="Pfam" id="PF00578">
    <property type="entry name" value="AhpC-TSA"/>
    <property type="match status" value="1"/>
</dbReference>
<dbReference type="GO" id="GO:0017004">
    <property type="term" value="P:cytochrome complex assembly"/>
    <property type="evidence" value="ECO:0007669"/>
    <property type="project" value="UniProtKB-KW"/>
</dbReference>
<dbReference type="PROSITE" id="PS51257">
    <property type="entry name" value="PROKAR_LIPOPROTEIN"/>
    <property type="match status" value="1"/>
</dbReference>
<dbReference type="GO" id="GO:0030313">
    <property type="term" value="C:cell envelope"/>
    <property type="evidence" value="ECO:0007669"/>
    <property type="project" value="UniProtKB-SubCell"/>
</dbReference>
<accession>A0A1R3T4V1</accession>
<evidence type="ECO:0000256" key="1">
    <source>
        <dbReference type="ARBA" id="ARBA00004196"/>
    </source>
</evidence>
<keyword evidence="7" id="KW-1185">Reference proteome</keyword>
<dbReference type="InterPro" id="IPR050553">
    <property type="entry name" value="Thioredoxin_ResA/DsbE_sf"/>
</dbReference>
<dbReference type="Gene3D" id="3.40.30.10">
    <property type="entry name" value="Glutaredoxin"/>
    <property type="match status" value="1"/>
</dbReference>
<dbReference type="PROSITE" id="PS51352">
    <property type="entry name" value="THIOREDOXIN_2"/>
    <property type="match status" value="1"/>
</dbReference>
<feature type="domain" description="Thioredoxin" evidence="5">
    <location>
        <begin position="187"/>
        <end position="330"/>
    </location>
</feature>
<reference evidence="7" key="1">
    <citation type="submission" date="2016-08" db="EMBL/GenBank/DDBJ databases">
        <authorList>
            <person name="Wibberg D."/>
        </authorList>
    </citation>
    <scope>NUCLEOTIDE SEQUENCE [LARGE SCALE GENOMIC DNA]</scope>
</reference>
<evidence type="ECO:0000256" key="2">
    <source>
        <dbReference type="ARBA" id="ARBA00022748"/>
    </source>
</evidence>
<proteinExistence type="predicted"/>
<gene>
    <name evidence="6" type="ORF">PSM36_2284</name>
</gene>
<keyword evidence="4" id="KW-0676">Redox-active center</keyword>
<dbReference type="PANTHER" id="PTHR42852">
    <property type="entry name" value="THIOL:DISULFIDE INTERCHANGE PROTEIN DSBE"/>
    <property type="match status" value="1"/>
</dbReference>
<dbReference type="InterPro" id="IPR000866">
    <property type="entry name" value="AhpC/TSA"/>
</dbReference>
<evidence type="ECO:0000313" key="7">
    <source>
        <dbReference type="Proteomes" id="UP000187464"/>
    </source>
</evidence>
<evidence type="ECO:0000313" key="6">
    <source>
        <dbReference type="EMBL" id="SCD21089.1"/>
    </source>
</evidence>
<dbReference type="EMBL" id="LT605205">
    <property type="protein sequence ID" value="SCD21089.1"/>
    <property type="molecule type" value="Genomic_DNA"/>
</dbReference>
<dbReference type="STRING" id="1642647.PSM36_2284"/>
<dbReference type="SUPFAM" id="SSF52833">
    <property type="entry name" value="Thioredoxin-like"/>
    <property type="match status" value="1"/>
</dbReference>
<evidence type="ECO:0000259" key="5">
    <source>
        <dbReference type="PROSITE" id="PS51352"/>
    </source>
</evidence>
<dbReference type="AlphaFoldDB" id="A0A1R3T4V1"/>
<comment type="subcellular location">
    <subcellularLocation>
        <location evidence="1">Cell envelope</location>
    </subcellularLocation>
</comment>
<dbReference type="PANTHER" id="PTHR42852:SF6">
    <property type="entry name" value="THIOL:DISULFIDE INTERCHANGE PROTEIN DSBE"/>
    <property type="match status" value="1"/>
</dbReference>
<dbReference type="Pfam" id="PF14289">
    <property type="entry name" value="DUF4369"/>
    <property type="match status" value="1"/>
</dbReference>
<sequence length="330" mass="37519">MKKNLLLIAIIFVAFSCKDKNSFTLNGTVEGVQSGTVYLQKFSNKTFFVIDSAAITDGKFRFSKDIELPEIYGLTLDTLKNSFLVFFDESPVTIHLDSSRYYRNTKVEGSKLHDLFVEYKAQRHVKIDSFIRQHPASLVSAYALYRDFSYRLSPEEIRSNIELLDPSLWKTPYVQTLEELISTLEVVAIGKQAPDFIVSNTEGNTVRFSDYLGGEYVLLDFWASWCGPCRRANPGKVAAYGKYKDKGFGVFSVSLDKSRERWLEAIEKDNLTWTHTSDLLHWDSEPAKLYGVRAIPANFLIDKNGTIVARNLKGEELDKTLGDLLSKIEN</sequence>
<evidence type="ECO:0000256" key="4">
    <source>
        <dbReference type="ARBA" id="ARBA00023284"/>
    </source>
</evidence>
<keyword evidence="3" id="KW-1015">Disulfide bond</keyword>
<dbReference type="GO" id="GO:0016209">
    <property type="term" value="F:antioxidant activity"/>
    <property type="evidence" value="ECO:0007669"/>
    <property type="project" value="InterPro"/>
</dbReference>
<evidence type="ECO:0000256" key="3">
    <source>
        <dbReference type="ARBA" id="ARBA00023157"/>
    </source>
</evidence>
<dbReference type="InterPro" id="IPR036249">
    <property type="entry name" value="Thioredoxin-like_sf"/>
</dbReference>
<dbReference type="InterPro" id="IPR013766">
    <property type="entry name" value="Thioredoxin_domain"/>
</dbReference>
<organism evidence="6 7">
    <name type="scientific">Proteiniphilum saccharofermentans</name>
    <dbReference type="NCBI Taxonomy" id="1642647"/>
    <lineage>
        <taxon>Bacteria</taxon>
        <taxon>Pseudomonadati</taxon>
        <taxon>Bacteroidota</taxon>
        <taxon>Bacteroidia</taxon>
        <taxon>Bacteroidales</taxon>
        <taxon>Dysgonomonadaceae</taxon>
        <taxon>Proteiniphilum</taxon>
    </lineage>
</organism>
<protein>
    <recommendedName>
        <fullName evidence="5">Thioredoxin domain-containing protein</fullName>
    </recommendedName>
</protein>
<dbReference type="InterPro" id="IPR025380">
    <property type="entry name" value="DUF4369"/>
</dbReference>
<dbReference type="Proteomes" id="UP000187464">
    <property type="component" value="Chromosome I"/>
</dbReference>
<keyword evidence="2" id="KW-0201">Cytochrome c-type biogenesis</keyword>
<dbReference type="CDD" id="cd02966">
    <property type="entry name" value="TlpA_like_family"/>
    <property type="match status" value="1"/>
</dbReference>
<dbReference type="GO" id="GO:0016491">
    <property type="term" value="F:oxidoreductase activity"/>
    <property type="evidence" value="ECO:0007669"/>
    <property type="project" value="InterPro"/>
</dbReference>